<evidence type="ECO:0000313" key="2">
    <source>
        <dbReference type="Proteomes" id="UP000254343"/>
    </source>
</evidence>
<organism evidence="1 2">
    <name type="scientific">Afipia felis</name>
    <name type="common">Cat scratch disease bacillus</name>
    <dbReference type="NCBI Taxonomy" id="1035"/>
    <lineage>
        <taxon>Bacteria</taxon>
        <taxon>Pseudomonadati</taxon>
        <taxon>Pseudomonadota</taxon>
        <taxon>Alphaproteobacteria</taxon>
        <taxon>Hyphomicrobiales</taxon>
        <taxon>Nitrobacteraceae</taxon>
        <taxon>Afipia</taxon>
    </lineage>
</organism>
<reference evidence="1 2" key="1">
    <citation type="submission" date="2018-06" db="EMBL/GenBank/DDBJ databases">
        <authorList>
            <consortium name="Pathogen Informatics"/>
            <person name="Doyle S."/>
        </authorList>
    </citation>
    <scope>NUCLEOTIDE SEQUENCE [LARGE SCALE GENOMIC DNA]</scope>
    <source>
        <strain evidence="1 2">NCTC12722</strain>
    </source>
</reference>
<gene>
    <name evidence="1" type="ORF">NCTC12722_03191</name>
</gene>
<proteinExistence type="predicted"/>
<protein>
    <submittedName>
        <fullName evidence="1">Uncharacterized protein</fullName>
    </submittedName>
</protein>
<evidence type="ECO:0000313" key="1">
    <source>
        <dbReference type="EMBL" id="SUU85973.1"/>
    </source>
</evidence>
<sequence>MAECQFIRDSRSPSHPLLSMIAARLGWHGRTLFRSGGLVPLGLPVTGFSSAI</sequence>
<name>A0A380WC58_AFIFE</name>
<dbReference type="Proteomes" id="UP000254343">
    <property type="component" value="Unassembled WGS sequence"/>
</dbReference>
<dbReference type="AlphaFoldDB" id="A0A380WC58"/>
<dbReference type="EMBL" id="UIGB01000001">
    <property type="protein sequence ID" value="SUU85973.1"/>
    <property type="molecule type" value="Genomic_DNA"/>
</dbReference>
<accession>A0A380WC58</accession>